<protein>
    <submittedName>
        <fullName evidence="1">Primosomal replication protein</fullName>
    </submittedName>
</protein>
<dbReference type="AlphaFoldDB" id="A0A084EVW1"/>
<reference evidence="2" key="2">
    <citation type="submission" date="2023-04" db="EMBL/GenBank/DDBJ databases">
        <title>Molecular characterization of the Integrative and Conjugative elements harboring multidrug-resistance gene from Glaesserella (Haemophilus) parasuis.</title>
        <authorList>
            <person name="Che Y."/>
            <person name="Zhou L."/>
        </authorList>
    </citation>
    <scope>NUCLEOTIDE SEQUENCE</scope>
    <source>
        <strain evidence="2">Z44</strain>
    </source>
</reference>
<dbReference type="OrthoDB" id="5690713at2"/>
<name>A0A084EVW1_GLAPU</name>
<dbReference type="Proteomes" id="UP001222296">
    <property type="component" value="Chromosome"/>
</dbReference>
<dbReference type="EMBL" id="JAODIR010000098">
    <property type="protein sequence ID" value="MDD2169131.1"/>
    <property type="molecule type" value="Genomic_DNA"/>
</dbReference>
<evidence type="ECO:0000313" key="1">
    <source>
        <dbReference type="EMBL" id="MDD2169131.1"/>
    </source>
</evidence>
<dbReference type="EMBL" id="CP121769">
    <property type="protein sequence ID" value="WGE09340.1"/>
    <property type="molecule type" value="Genomic_DNA"/>
</dbReference>
<evidence type="ECO:0000313" key="3">
    <source>
        <dbReference type="Proteomes" id="UP001148834"/>
    </source>
</evidence>
<dbReference type="RefSeq" id="WP_005711274.1">
    <property type="nucleotide sequence ID" value="NZ_CP009158.1"/>
</dbReference>
<organism evidence="1 3">
    <name type="scientific">Glaesserella parasuis</name>
    <name type="common">Haemophilus parasuis</name>
    <dbReference type="NCBI Taxonomy" id="738"/>
    <lineage>
        <taxon>Bacteria</taxon>
        <taxon>Pseudomonadati</taxon>
        <taxon>Pseudomonadota</taxon>
        <taxon>Gammaproteobacteria</taxon>
        <taxon>Pasteurellales</taxon>
        <taxon>Pasteurellaceae</taxon>
        <taxon>Glaesserella</taxon>
    </lineage>
</organism>
<dbReference type="InterPro" id="IPR010890">
    <property type="entry name" value="PriC"/>
</dbReference>
<dbReference type="GeneID" id="66618556"/>
<dbReference type="Proteomes" id="UP001148834">
    <property type="component" value="Unassembled WGS sequence"/>
</dbReference>
<dbReference type="KEGG" id="hpas:JL26_05205"/>
<sequence>MGNFTDTIITKLNDFSPILSLQISIYSHCFKLTHGSVKEFIQEILETCSHIEQSTSPEITEVYTQRLIEQYDALQKSIHLKDKKSDSPIFSQYKFTKSIHTLSKKQKLHEYYKALRALNEKLSWLIEQNYHYPEYRHMLSIKIQETENRKQKCLKAIEELSFNQE</sequence>
<gene>
    <name evidence="1" type="ORF">N5925_11245</name>
    <name evidence="2" type="ORF">QBL01_08755</name>
</gene>
<evidence type="ECO:0000313" key="2">
    <source>
        <dbReference type="EMBL" id="WGE09340.1"/>
    </source>
</evidence>
<reference evidence="1" key="1">
    <citation type="submission" date="2022-09" db="EMBL/GenBank/DDBJ databases">
        <title>Molecular characterization of Glaesserella parasuis strains circulating in commercial swine farms using whole-genome sequencing.</title>
        <authorList>
            <person name="Mugabi R."/>
            <person name="Clavijo M."/>
            <person name="Li G."/>
        </authorList>
    </citation>
    <scope>NUCLEOTIDE SEQUENCE</scope>
    <source>
        <strain evidence="1">0435-53</strain>
    </source>
</reference>
<dbReference type="KEGG" id="hpak:JT17_02775"/>
<proteinExistence type="predicted"/>
<accession>A0A084EVW1</accession>
<dbReference type="Pfam" id="PF07445">
    <property type="entry name" value="PriC"/>
    <property type="match status" value="1"/>
</dbReference>